<evidence type="ECO:0000259" key="7">
    <source>
        <dbReference type="Pfam" id="PF18052"/>
    </source>
</evidence>
<dbReference type="InterPro" id="IPR002182">
    <property type="entry name" value="NB-ARC"/>
</dbReference>
<dbReference type="Gene3D" id="1.10.8.430">
    <property type="entry name" value="Helical domain of apoptotic protease-activating factors"/>
    <property type="match status" value="1"/>
</dbReference>
<evidence type="ECO:0000256" key="3">
    <source>
        <dbReference type="ARBA" id="ARBA00022737"/>
    </source>
</evidence>
<dbReference type="GO" id="GO:0098542">
    <property type="term" value="P:defense response to other organism"/>
    <property type="evidence" value="ECO:0007669"/>
    <property type="project" value="TreeGrafter"/>
</dbReference>
<reference evidence="9" key="1">
    <citation type="journal article" date="2017" name="Gigascience">
        <title>The genome draft of coconut (Cocos nucifera).</title>
        <authorList>
            <person name="Xiao Y."/>
            <person name="Xu P."/>
            <person name="Fan H."/>
            <person name="Baudouin L."/>
            <person name="Xia W."/>
            <person name="Bocs S."/>
            <person name="Xu J."/>
            <person name="Li Q."/>
            <person name="Guo A."/>
            <person name="Zhou L."/>
            <person name="Li J."/>
            <person name="Wu Y."/>
            <person name="Ma Z."/>
            <person name="Armero A."/>
            <person name="Issali A.E."/>
            <person name="Liu N."/>
            <person name="Peng M."/>
            <person name="Yang Y."/>
        </authorList>
    </citation>
    <scope>NUCLEOTIDE SEQUENCE</scope>
    <source>
        <tissue evidence="9">Spear leaf of Hainan Tall coconut</tissue>
    </source>
</reference>
<dbReference type="AlphaFoldDB" id="A0A8K0N3R2"/>
<name>A0A8K0N3R2_COCNU</name>
<dbReference type="Pfam" id="PF18052">
    <property type="entry name" value="Rx_N"/>
    <property type="match status" value="1"/>
</dbReference>
<dbReference type="Gene3D" id="1.10.10.10">
    <property type="entry name" value="Winged helix-like DNA-binding domain superfamily/Winged helix DNA-binding domain"/>
    <property type="match status" value="1"/>
</dbReference>
<dbReference type="Pfam" id="PF00931">
    <property type="entry name" value="NB-ARC"/>
    <property type="match status" value="1"/>
</dbReference>
<dbReference type="SUPFAM" id="SSF52540">
    <property type="entry name" value="P-loop containing nucleoside triphosphate hydrolases"/>
    <property type="match status" value="1"/>
</dbReference>
<organism evidence="9 10">
    <name type="scientific">Cocos nucifera</name>
    <name type="common">Coconut palm</name>
    <dbReference type="NCBI Taxonomy" id="13894"/>
    <lineage>
        <taxon>Eukaryota</taxon>
        <taxon>Viridiplantae</taxon>
        <taxon>Streptophyta</taxon>
        <taxon>Embryophyta</taxon>
        <taxon>Tracheophyta</taxon>
        <taxon>Spermatophyta</taxon>
        <taxon>Magnoliopsida</taxon>
        <taxon>Liliopsida</taxon>
        <taxon>Arecaceae</taxon>
        <taxon>Arecoideae</taxon>
        <taxon>Cocoseae</taxon>
        <taxon>Attaleinae</taxon>
        <taxon>Cocos</taxon>
    </lineage>
</organism>
<keyword evidence="4" id="KW-0547">Nucleotide-binding</keyword>
<comment type="caution">
    <text evidence="9">The sequence shown here is derived from an EMBL/GenBank/DDBJ whole genome shotgun (WGS) entry which is preliminary data.</text>
</comment>
<evidence type="ECO:0000256" key="2">
    <source>
        <dbReference type="ARBA" id="ARBA00022614"/>
    </source>
</evidence>
<dbReference type="OrthoDB" id="2018467at2759"/>
<evidence type="ECO:0000256" key="5">
    <source>
        <dbReference type="ARBA" id="ARBA00022821"/>
    </source>
</evidence>
<gene>
    <name evidence="9" type="ORF">COCNU_06G011460</name>
</gene>
<dbReference type="InterPro" id="IPR042197">
    <property type="entry name" value="Apaf_helical"/>
</dbReference>
<evidence type="ECO:0000259" key="6">
    <source>
        <dbReference type="Pfam" id="PF00931"/>
    </source>
</evidence>
<protein>
    <submittedName>
        <fullName evidence="9">Disease resistance protein RGA2-like</fullName>
    </submittedName>
</protein>
<dbReference type="InterPro" id="IPR036388">
    <property type="entry name" value="WH-like_DNA-bd_sf"/>
</dbReference>
<evidence type="ECO:0000256" key="4">
    <source>
        <dbReference type="ARBA" id="ARBA00022741"/>
    </source>
</evidence>
<dbReference type="InterPro" id="IPR027417">
    <property type="entry name" value="P-loop_NTPase"/>
</dbReference>
<feature type="domain" description="Disease resistance N-terminal" evidence="7">
    <location>
        <begin position="7"/>
        <end position="94"/>
    </location>
</feature>
<evidence type="ECO:0000259" key="8">
    <source>
        <dbReference type="Pfam" id="PF23559"/>
    </source>
</evidence>
<evidence type="ECO:0000256" key="1">
    <source>
        <dbReference type="ARBA" id="ARBA00008894"/>
    </source>
</evidence>
<reference evidence="9" key="2">
    <citation type="submission" date="2019-07" db="EMBL/GenBank/DDBJ databases">
        <authorList>
            <person name="Yang Y."/>
            <person name="Bocs S."/>
            <person name="Baudouin L."/>
        </authorList>
    </citation>
    <scope>NUCLEOTIDE SEQUENCE</scope>
    <source>
        <tissue evidence="9">Spear leaf of Hainan Tall coconut</tissue>
    </source>
</reference>
<comment type="similarity">
    <text evidence="1">Belongs to the disease resistance NB-LRR family.</text>
</comment>
<dbReference type="Pfam" id="PF23559">
    <property type="entry name" value="WHD_DRP"/>
    <property type="match status" value="1"/>
</dbReference>
<dbReference type="EMBL" id="CM017877">
    <property type="protein sequence ID" value="KAG1347317.1"/>
    <property type="molecule type" value="Genomic_DNA"/>
</dbReference>
<keyword evidence="3" id="KW-0677">Repeat</keyword>
<dbReference type="PANTHER" id="PTHR23155">
    <property type="entry name" value="DISEASE RESISTANCE PROTEIN RP"/>
    <property type="match status" value="1"/>
</dbReference>
<dbReference type="Gene3D" id="1.20.5.4130">
    <property type="match status" value="1"/>
</dbReference>
<keyword evidence="10" id="KW-1185">Reference proteome</keyword>
<keyword evidence="5" id="KW-0611">Plant defense</keyword>
<dbReference type="Proteomes" id="UP000797356">
    <property type="component" value="Chromosome 6"/>
</dbReference>
<dbReference type="InterPro" id="IPR058922">
    <property type="entry name" value="WHD_DRP"/>
</dbReference>
<keyword evidence="2" id="KW-0433">Leucine-rich repeat</keyword>
<feature type="domain" description="Disease resistance protein winged helix" evidence="8">
    <location>
        <begin position="449"/>
        <end position="484"/>
    </location>
</feature>
<dbReference type="PRINTS" id="PR00364">
    <property type="entry name" value="DISEASERSIST"/>
</dbReference>
<proteinExistence type="inferred from homology"/>
<sequence length="489" mass="56265">MTVGGWFVSYVGNKLADKASQRLEDPSPADMVENVKAKLPRIRALIQAAERWPIEDLNLAAWLREVKDAAYEADDVLDELEFNELHDKLFKKRKVSHFASSAVQLLQRFIMPDDHLENLKKLVRNFDEIYLDISDKEKQLKDYNTKQRSVSRETSSLIQDRLVGREQETDMIFDLLLHLADEPESSNKCGSGTSSYPSLGVLPIVGIGGVGNIALAQLIYNHERAVKHFEPRKWVYVSDNFDVKRISKELVYGESSKEQELVYESVYAHRDDISLDGILRRLKYATRNQRFLLVLDDVWDETGSAWEKLRSVLTSGAKGSMVLVTTQSPVVAKVMGTMDPIELNCLQEDDYRRLFEHCAFGDQILEEERRERLQAIGRKISEKLHGLPLAGRVLGSLLKTKLDEDHWKIILESEWWEQEYVLDNILPSLALSYEHMNANLKQCFAYCSIFPKSYKFEKDRLVEMWMAQGFLQEQESGKNEDGGHRESDI</sequence>
<dbReference type="Gene3D" id="3.40.50.300">
    <property type="entry name" value="P-loop containing nucleotide triphosphate hydrolases"/>
    <property type="match status" value="1"/>
</dbReference>
<dbReference type="PANTHER" id="PTHR23155:SF1205">
    <property type="entry name" value="DISEASE RESISTANCE PROTEIN RPM1"/>
    <property type="match status" value="1"/>
</dbReference>
<dbReference type="InterPro" id="IPR041118">
    <property type="entry name" value="Rx_N"/>
</dbReference>
<accession>A0A8K0N3R2</accession>
<feature type="domain" description="NB-ARC" evidence="6">
    <location>
        <begin position="198"/>
        <end position="360"/>
    </location>
</feature>
<evidence type="ECO:0000313" key="9">
    <source>
        <dbReference type="EMBL" id="KAG1347317.1"/>
    </source>
</evidence>
<dbReference type="InterPro" id="IPR044974">
    <property type="entry name" value="Disease_R_plants"/>
</dbReference>
<evidence type="ECO:0000313" key="10">
    <source>
        <dbReference type="Proteomes" id="UP000797356"/>
    </source>
</evidence>
<dbReference type="GO" id="GO:0043531">
    <property type="term" value="F:ADP binding"/>
    <property type="evidence" value="ECO:0007669"/>
    <property type="project" value="InterPro"/>
</dbReference>